<dbReference type="AlphaFoldDB" id="A0A1J7IWY2"/>
<dbReference type="OrthoDB" id="3504677at2759"/>
<sequence length="283" mass="31351">MFRLTTALLWALAPAATLAARCQWSHMQDATDAYLESQTSGKPYAMFLSDKVVYRENNRVISPTVGIITKPLAIAHQHRLYDQDGCATYTEQIVTDPKNPYVIGTQLHFDQLAGGVNVTGIDSIVTTTGDWLFNASKTLSHVLKENWDTIDSDSRADRATLKAIADLYLDLWGNEKSRVPWGMPCDRLEGSAYTGNGSATDSCAVGIPTGPQPPVTDRRYVIDESVGSVSVLCTMGTMRNAPDSHEFRVENGRLRYVHTMTVMRNETALPRMSRVRRTVKIHG</sequence>
<evidence type="ECO:0000313" key="4">
    <source>
        <dbReference type="Proteomes" id="UP000182658"/>
    </source>
</evidence>
<dbReference type="InterPro" id="IPR058334">
    <property type="entry name" value="DUF8021"/>
</dbReference>
<dbReference type="Proteomes" id="UP000182658">
    <property type="component" value="Unassembled WGS sequence"/>
</dbReference>
<keyword evidence="4" id="KW-1185">Reference proteome</keyword>
<reference evidence="3 4" key="1">
    <citation type="submission" date="2016-10" db="EMBL/GenBank/DDBJ databases">
        <title>Draft genome sequence of Coniochaeta ligniaria NRRL30616, a lignocellulolytic fungus for bioabatement of inhibitors in plant biomass hydrolysates.</title>
        <authorList>
            <consortium name="DOE Joint Genome Institute"/>
            <person name="Jimenez D.J."/>
            <person name="Hector R.E."/>
            <person name="Riley R."/>
            <person name="Sun H."/>
            <person name="Grigoriev I.V."/>
            <person name="Van Elsas J.D."/>
            <person name="Nichols N.N."/>
        </authorList>
    </citation>
    <scope>NUCLEOTIDE SEQUENCE [LARGE SCALE GENOMIC DNA]</scope>
    <source>
        <strain evidence="3 4">NRRL 30616</strain>
    </source>
</reference>
<feature type="signal peptide" evidence="1">
    <location>
        <begin position="1"/>
        <end position="19"/>
    </location>
</feature>
<keyword evidence="1" id="KW-0732">Signal</keyword>
<name>A0A1J7IWY2_9PEZI</name>
<feature type="domain" description="DUF8021" evidence="2">
    <location>
        <begin position="155"/>
        <end position="261"/>
    </location>
</feature>
<gene>
    <name evidence="3" type="ORF">CONLIGDRAFT_242132</name>
</gene>
<dbReference type="Pfam" id="PF26061">
    <property type="entry name" value="DUF8021"/>
    <property type="match status" value="1"/>
</dbReference>
<feature type="chain" id="PRO_5013380751" description="DUF8021 domain-containing protein" evidence="1">
    <location>
        <begin position="20"/>
        <end position="283"/>
    </location>
</feature>
<evidence type="ECO:0000313" key="3">
    <source>
        <dbReference type="EMBL" id="OIW31829.1"/>
    </source>
</evidence>
<proteinExistence type="predicted"/>
<accession>A0A1J7IWY2</accession>
<organism evidence="3 4">
    <name type="scientific">Coniochaeta ligniaria NRRL 30616</name>
    <dbReference type="NCBI Taxonomy" id="1408157"/>
    <lineage>
        <taxon>Eukaryota</taxon>
        <taxon>Fungi</taxon>
        <taxon>Dikarya</taxon>
        <taxon>Ascomycota</taxon>
        <taxon>Pezizomycotina</taxon>
        <taxon>Sordariomycetes</taxon>
        <taxon>Sordariomycetidae</taxon>
        <taxon>Coniochaetales</taxon>
        <taxon>Coniochaetaceae</taxon>
        <taxon>Coniochaeta</taxon>
    </lineage>
</organism>
<evidence type="ECO:0000256" key="1">
    <source>
        <dbReference type="SAM" id="SignalP"/>
    </source>
</evidence>
<dbReference type="InParanoid" id="A0A1J7IWY2"/>
<dbReference type="EMBL" id="KV875095">
    <property type="protein sequence ID" value="OIW31829.1"/>
    <property type="molecule type" value="Genomic_DNA"/>
</dbReference>
<evidence type="ECO:0000259" key="2">
    <source>
        <dbReference type="Pfam" id="PF26061"/>
    </source>
</evidence>
<protein>
    <recommendedName>
        <fullName evidence="2">DUF8021 domain-containing protein</fullName>
    </recommendedName>
</protein>